<dbReference type="Gene3D" id="1.10.10.10">
    <property type="entry name" value="Winged helix-like DNA-binding domain superfamily/Winged helix DNA-binding domain"/>
    <property type="match status" value="2"/>
</dbReference>
<dbReference type="Pfam" id="PF07553">
    <property type="entry name" value="Lipoprotein_Ltp"/>
    <property type="match status" value="2"/>
</dbReference>
<reference evidence="3 4" key="1">
    <citation type="submission" date="2019-12" db="EMBL/GenBank/DDBJ databases">
        <title>Corynebacterium sp. nov., isolated from feces of the Anser Albifrons in China.</title>
        <authorList>
            <person name="Liu Q."/>
        </authorList>
    </citation>
    <scope>NUCLEOTIDE SEQUENCE [LARGE SCALE GENOMIC DNA]</scope>
    <source>
        <strain evidence="3 4">4H37-19</strain>
    </source>
</reference>
<gene>
    <name evidence="3" type="ORF">GP475_01630</name>
</gene>
<organism evidence="3 4">
    <name type="scientific">Corynebacterium poyangense</name>
    <dbReference type="NCBI Taxonomy" id="2684405"/>
    <lineage>
        <taxon>Bacteria</taxon>
        <taxon>Bacillati</taxon>
        <taxon>Actinomycetota</taxon>
        <taxon>Actinomycetes</taxon>
        <taxon>Mycobacteriales</taxon>
        <taxon>Corynebacteriaceae</taxon>
        <taxon>Corynebacterium</taxon>
    </lineage>
</organism>
<name>A0A7H0SLP6_9CORY</name>
<accession>A0A7H0SLP6</accession>
<proteinExistence type="predicted"/>
<keyword evidence="2" id="KW-0472">Membrane</keyword>
<dbReference type="KEGG" id="cpoy:GP475_01630"/>
<keyword evidence="4" id="KW-1185">Reference proteome</keyword>
<dbReference type="RefSeq" id="WP_187974926.1">
    <property type="nucleotide sequence ID" value="NZ_CP046884.1"/>
</dbReference>
<dbReference type="AlphaFoldDB" id="A0A7H0SLP6"/>
<dbReference type="Proteomes" id="UP000516320">
    <property type="component" value="Chromosome"/>
</dbReference>
<feature type="compositionally biased region" description="Polar residues" evidence="1">
    <location>
        <begin position="59"/>
        <end position="68"/>
    </location>
</feature>
<dbReference type="InterPro" id="IPR036388">
    <property type="entry name" value="WH-like_DNA-bd_sf"/>
</dbReference>
<feature type="region of interest" description="Disordered" evidence="1">
    <location>
        <begin position="59"/>
        <end position="97"/>
    </location>
</feature>
<feature type="transmembrane region" description="Helical" evidence="2">
    <location>
        <begin position="37"/>
        <end position="55"/>
    </location>
</feature>
<keyword evidence="2" id="KW-1133">Transmembrane helix</keyword>
<evidence type="ECO:0000256" key="2">
    <source>
        <dbReference type="SAM" id="Phobius"/>
    </source>
</evidence>
<sequence length="198" mass="21856">MTHPGQVSDGYPEQNPQAPAVGTRVEPPAKKPFYKRWWFIAIVAVVVLGTFANLVGNNSSQQGSTTALATRASEAMNSGEAEGTNVNPESQSHGEDVPKEYTNALRKAKTYVEMMHMSKAGVYRQLTSEAGESFSLEAAQYAVDNLDADYNKAALEKAKTYQDQMSMSRDRIYEQLTSEFGEKFTPEEAQYAIDNLPQ</sequence>
<dbReference type="InterPro" id="IPR011434">
    <property type="entry name" value="Ltp-like_HTH"/>
</dbReference>
<keyword evidence="2" id="KW-0812">Transmembrane</keyword>
<dbReference type="EMBL" id="CP046884">
    <property type="protein sequence ID" value="QNQ89471.1"/>
    <property type="molecule type" value="Genomic_DNA"/>
</dbReference>
<evidence type="ECO:0000313" key="4">
    <source>
        <dbReference type="Proteomes" id="UP000516320"/>
    </source>
</evidence>
<evidence type="ECO:0000256" key="1">
    <source>
        <dbReference type="SAM" id="MobiDB-lite"/>
    </source>
</evidence>
<protein>
    <submittedName>
        <fullName evidence="3">Uncharacterized protein</fullName>
    </submittedName>
</protein>
<feature type="region of interest" description="Disordered" evidence="1">
    <location>
        <begin position="1"/>
        <end position="26"/>
    </location>
</feature>
<evidence type="ECO:0000313" key="3">
    <source>
        <dbReference type="EMBL" id="QNQ89471.1"/>
    </source>
</evidence>